<gene>
    <name evidence="2" type="ORF">GKD88_12605</name>
    <name evidence="1" type="ORF">GKE08_12935</name>
</gene>
<dbReference type="RefSeq" id="WP_154239418.1">
    <property type="nucleotide sequence ID" value="NZ_CALJPI010000258.1"/>
</dbReference>
<protein>
    <submittedName>
        <fullName evidence="1">Uncharacterized protein</fullName>
    </submittedName>
</protein>
<dbReference type="EMBL" id="WKPI01000024">
    <property type="protein sequence ID" value="MSC33960.1"/>
    <property type="molecule type" value="Genomic_DNA"/>
</dbReference>
<reference evidence="3 4" key="1">
    <citation type="journal article" date="2019" name="Nat. Med.">
        <title>A library of human gut bacterial isolates paired with longitudinal multiomics data enables mechanistic microbiome research.</title>
        <authorList>
            <person name="Poyet M."/>
            <person name="Groussin M."/>
            <person name="Gibbons S.M."/>
            <person name="Avila-Pacheco J."/>
            <person name="Jiang X."/>
            <person name="Kearney S.M."/>
            <person name="Perrotta A.R."/>
            <person name="Berdy B."/>
            <person name="Zhao S."/>
            <person name="Lieberman T.D."/>
            <person name="Swanson P.K."/>
            <person name="Smith M."/>
            <person name="Roesemann S."/>
            <person name="Alexander J.E."/>
            <person name="Rich S.A."/>
            <person name="Livny J."/>
            <person name="Vlamakis H."/>
            <person name="Clish C."/>
            <person name="Bullock K."/>
            <person name="Deik A."/>
            <person name="Scott J."/>
            <person name="Pierce K.A."/>
            <person name="Xavier R.J."/>
            <person name="Alm E.J."/>
        </authorList>
    </citation>
    <scope>NUCLEOTIDE SEQUENCE [LARGE SCALE GENOMIC DNA]</scope>
    <source>
        <strain evidence="1 3">BIOML-A4</strain>
        <strain evidence="2 4">BIOML-A5</strain>
    </source>
</reference>
<evidence type="ECO:0000313" key="3">
    <source>
        <dbReference type="Proteomes" id="UP000433575"/>
    </source>
</evidence>
<organism evidence="1 3">
    <name type="scientific">Holdemania massiliensis</name>
    <dbReference type="NCBI Taxonomy" id="1468449"/>
    <lineage>
        <taxon>Bacteria</taxon>
        <taxon>Bacillati</taxon>
        <taxon>Bacillota</taxon>
        <taxon>Erysipelotrichia</taxon>
        <taxon>Erysipelotrichales</taxon>
        <taxon>Erysipelotrichaceae</taxon>
        <taxon>Holdemania</taxon>
    </lineage>
</organism>
<dbReference type="EMBL" id="WKPJ01000022">
    <property type="protein sequence ID" value="MSA90230.1"/>
    <property type="molecule type" value="Genomic_DNA"/>
</dbReference>
<name>A0A6N7S9C7_9FIRM</name>
<evidence type="ECO:0000313" key="2">
    <source>
        <dbReference type="EMBL" id="MSC33960.1"/>
    </source>
</evidence>
<dbReference type="Proteomes" id="UP000480929">
    <property type="component" value="Unassembled WGS sequence"/>
</dbReference>
<keyword evidence="4" id="KW-1185">Reference proteome</keyword>
<accession>A0A6N7S9C7</accession>
<comment type="caution">
    <text evidence="1">The sequence shown here is derived from an EMBL/GenBank/DDBJ whole genome shotgun (WGS) entry which is preliminary data.</text>
</comment>
<dbReference type="Proteomes" id="UP000433575">
    <property type="component" value="Unassembled WGS sequence"/>
</dbReference>
<dbReference type="AlphaFoldDB" id="A0A6N7S9C7"/>
<proteinExistence type="predicted"/>
<evidence type="ECO:0000313" key="4">
    <source>
        <dbReference type="Proteomes" id="UP000480929"/>
    </source>
</evidence>
<sequence>MKLVQSGLAVSFNAGRQYTEYPGIVVLPLADLAVEAGVHALIRKDAAANEPVKRILDYLKDFNT</sequence>
<evidence type="ECO:0000313" key="1">
    <source>
        <dbReference type="EMBL" id="MSA90230.1"/>
    </source>
</evidence>